<name>A0A4C1WA03_EUMVA</name>
<dbReference type="InterPro" id="IPR028994">
    <property type="entry name" value="Integrin_alpha_N"/>
</dbReference>
<dbReference type="InterPro" id="IPR055409">
    <property type="entry name" value="Beta-prop_FAM234A_B"/>
</dbReference>
<dbReference type="EMBL" id="BGZK01000500">
    <property type="protein sequence ID" value="GBP47342.1"/>
    <property type="molecule type" value="Genomic_DNA"/>
</dbReference>
<dbReference type="PANTHER" id="PTHR21419">
    <property type="match status" value="1"/>
</dbReference>
<keyword evidence="8" id="KW-1185">Reference proteome</keyword>
<comment type="subcellular location">
    <subcellularLocation>
        <location evidence="1">Membrane</location>
        <topology evidence="1">Single-pass membrane protein</topology>
    </subcellularLocation>
</comment>
<gene>
    <name evidence="7" type="primary">Fam234a</name>
    <name evidence="7" type="ORF">EVAR_38943_1</name>
</gene>
<dbReference type="OrthoDB" id="6364780at2759"/>
<evidence type="ECO:0000313" key="8">
    <source>
        <dbReference type="Proteomes" id="UP000299102"/>
    </source>
</evidence>
<dbReference type="AlphaFoldDB" id="A0A4C1WA03"/>
<evidence type="ECO:0000256" key="2">
    <source>
        <dbReference type="ARBA" id="ARBA00022692"/>
    </source>
</evidence>
<dbReference type="InterPro" id="IPR045232">
    <property type="entry name" value="FAM234"/>
</dbReference>
<organism evidence="7 8">
    <name type="scientific">Eumeta variegata</name>
    <name type="common">Bagworm moth</name>
    <name type="synonym">Eumeta japonica</name>
    <dbReference type="NCBI Taxonomy" id="151549"/>
    <lineage>
        <taxon>Eukaryota</taxon>
        <taxon>Metazoa</taxon>
        <taxon>Ecdysozoa</taxon>
        <taxon>Arthropoda</taxon>
        <taxon>Hexapoda</taxon>
        <taxon>Insecta</taxon>
        <taxon>Pterygota</taxon>
        <taxon>Neoptera</taxon>
        <taxon>Endopterygota</taxon>
        <taxon>Lepidoptera</taxon>
        <taxon>Glossata</taxon>
        <taxon>Ditrysia</taxon>
        <taxon>Tineoidea</taxon>
        <taxon>Psychidae</taxon>
        <taxon>Oiketicinae</taxon>
        <taxon>Eumeta</taxon>
    </lineage>
</organism>
<evidence type="ECO:0000259" key="6">
    <source>
        <dbReference type="Pfam" id="PF23727"/>
    </source>
</evidence>
<dbReference type="STRING" id="151549.A0A4C1WA03"/>
<comment type="caution">
    <text evidence="7">The sequence shown here is derived from an EMBL/GenBank/DDBJ whole genome shotgun (WGS) entry which is preliminary data.</text>
</comment>
<dbReference type="SUPFAM" id="SSF69318">
    <property type="entry name" value="Integrin alpha N-terminal domain"/>
    <property type="match status" value="1"/>
</dbReference>
<evidence type="ECO:0000256" key="5">
    <source>
        <dbReference type="SAM" id="Phobius"/>
    </source>
</evidence>
<reference evidence="7 8" key="1">
    <citation type="journal article" date="2019" name="Commun. Biol.">
        <title>The bagworm genome reveals a unique fibroin gene that provides high tensile strength.</title>
        <authorList>
            <person name="Kono N."/>
            <person name="Nakamura H."/>
            <person name="Ohtoshi R."/>
            <person name="Tomita M."/>
            <person name="Numata K."/>
            <person name="Arakawa K."/>
        </authorList>
    </citation>
    <scope>NUCLEOTIDE SEQUENCE [LARGE SCALE GENOMIC DNA]</scope>
</reference>
<dbReference type="Pfam" id="PF23727">
    <property type="entry name" value="Beta-prop_FAM234A_B"/>
    <property type="match status" value="1"/>
</dbReference>
<accession>A0A4C1WA03</accession>
<keyword evidence="3 5" id="KW-1133">Transmembrane helix</keyword>
<feature type="domain" description="FAM234A/B beta-propeller" evidence="6">
    <location>
        <begin position="156"/>
        <end position="305"/>
    </location>
</feature>
<protein>
    <submittedName>
        <fullName evidence="7">Protein FAM234A</fullName>
    </submittedName>
</protein>
<sequence length="419" mass="46707">MSTNGNGANYAPLKQILSDSESEDDKLDHEPIKISDSCNNLDINSGLQSSKNYSMSDIEDLNTNLNTMESTMDNVSFLQSDVSNKMSFPRRCAFVGSIFLCIFTIVVFLWVLPCSDVGSCMNNEWQEKTMSWELPYDEIELSGTVQVVQGAIPNTMNLIFIYRGNHMKHMDKSNNDNINGVLLIVGNSGKVGWYTRENRIPTDINCKILDVNGDNQKDCIVSGSEGLLAALDSISGTYYWYIHKREKMFSNIADIDFPIVVKDMDNDKINDLLLVATLTTSRNHNSLVAISGVSGNVIGDPFSITDCISVKIIPDSDFTNITYLCKNATTEAVRIISHELLYKKIMKIDHSANHIPTTLPIDRRLNLLLRKNFGNTRETFTNGPDVDSSPGGNQGCHLTSVVKVTRLESELPKLFFSNQ</sequence>
<keyword evidence="2 5" id="KW-0812">Transmembrane</keyword>
<dbReference type="Proteomes" id="UP000299102">
    <property type="component" value="Unassembled WGS sequence"/>
</dbReference>
<keyword evidence="4 5" id="KW-0472">Membrane</keyword>
<evidence type="ECO:0000256" key="1">
    <source>
        <dbReference type="ARBA" id="ARBA00004167"/>
    </source>
</evidence>
<dbReference type="PANTHER" id="PTHR21419:SF29">
    <property type="entry name" value="LD24894P"/>
    <property type="match status" value="1"/>
</dbReference>
<evidence type="ECO:0000256" key="4">
    <source>
        <dbReference type="ARBA" id="ARBA00023136"/>
    </source>
</evidence>
<dbReference type="GO" id="GO:0016020">
    <property type="term" value="C:membrane"/>
    <property type="evidence" value="ECO:0007669"/>
    <property type="project" value="UniProtKB-SubCell"/>
</dbReference>
<proteinExistence type="predicted"/>
<evidence type="ECO:0000256" key="3">
    <source>
        <dbReference type="ARBA" id="ARBA00022989"/>
    </source>
</evidence>
<feature type="transmembrane region" description="Helical" evidence="5">
    <location>
        <begin position="92"/>
        <end position="112"/>
    </location>
</feature>
<evidence type="ECO:0000313" key="7">
    <source>
        <dbReference type="EMBL" id="GBP47342.1"/>
    </source>
</evidence>